<name>A0A0D0APY0_9AGAM</name>
<dbReference type="Gene3D" id="3.60.10.10">
    <property type="entry name" value="Endonuclease/exonuclease/phosphatase"/>
    <property type="match status" value="1"/>
</dbReference>
<dbReference type="SUPFAM" id="SSF56219">
    <property type="entry name" value="DNase I-like"/>
    <property type="match status" value="1"/>
</dbReference>
<reference evidence="2" key="2">
    <citation type="submission" date="2015-01" db="EMBL/GenBank/DDBJ databases">
        <title>Evolutionary Origins and Diversification of the Mycorrhizal Mutualists.</title>
        <authorList>
            <consortium name="DOE Joint Genome Institute"/>
            <consortium name="Mycorrhizal Genomics Consortium"/>
            <person name="Kohler A."/>
            <person name="Kuo A."/>
            <person name="Nagy L.G."/>
            <person name="Floudas D."/>
            <person name="Copeland A."/>
            <person name="Barry K.W."/>
            <person name="Cichocki N."/>
            <person name="Veneault-Fourrey C."/>
            <person name="LaButti K."/>
            <person name="Lindquist E.A."/>
            <person name="Lipzen A."/>
            <person name="Lundell T."/>
            <person name="Morin E."/>
            <person name="Murat C."/>
            <person name="Riley R."/>
            <person name="Ohm R."/>
            <person name="Sun H."/>
            <person name="Tunlid A."/>
            <person name="Henrissat B."/>
            <person name="Grigoriev I.V."/>
            <person name="Hibbett D.S."/>
            <person name="Martin F."/>
        </authorList>
    </citation>
    <scope>NUCLEOTIDE SEQUENCE [LARGE SCALE GENOMIC DNA]</scope>
    <source>
        <strain evidence="2">UH-Slu-Lm8-n1</strain>
    </source>
</reference>
<evidence type="ECO:0008006" key="3">
    <source>
        <dbReference type="Google" id="ProtNLM"/>
    </source>
</evidence>
<protein>
    <recommendedName>
        <fullName evidence="3">Endonuclease/exonuclease/phosphatase domain-containing protein</fullName>
    </recommendedName>
</protein>
<dbReference type="OrthoDB" id="2840473at2759"/>
<accession>A0A0D0APY0</accession>
<organism evidence="1 2">
    <name type="scientific">Suillus luteus UH-Slu-Lm8-n1</name>
    <dbReference type="NCBI Taxonomy" id="930992"/>
    <lineage>
        <taxon>Eukaryota</taxon>
        <taxon>Fungi</taxon>
        <taxon>Dikarya</taxon>
        <taxon>Basidiomycota</taxon>
        <taxon>Agaricomycotina</taxon>
        <taxon>Agaricomycetes</taxon>
        <taxon>Agaricomycetidae</taxon>
        <taxon>Boletales</taxon>
        <taxon>Suillineae</taxon>
        <taxon>Suillaceae</taxon>
        <taxon>Suillus</taxon>
    </lineage>
</organism>
<feature type="non-terminal residue" evidence="1">
    <location>
        <position position="73"/>
    </location>
</feature>
<proteinExistence type="predicted"/>
<dbReference type="STRING" id="930992.A0A0D0APY0"/>
<dbReference type="InterPro" id="IPR036691">
    <property type="entry name" value="Endo/exonu/phosph_ase_sf"/>
</dbReference>
<reference evidence="1 2" key="1">
    <citation type="submission" date="2014-04" db="EMBL/GenBank/DDBJ databases">
        <authorList>
            <consortium name="DOE Joint Genome Institute"/>
            <person name="Kuo A."/>
            <person name="Ruytinx J."/>
            <person name="Rineau F."/>
            <person name="Colpaert J."/>
            <person name="Kohler A."/>
            <person name="Nagy L.G."/>
            <person name="Floudas D."/>
            <person name="Copeland A."/>
            <person name="Barry K.W."/>
            <person name="Cichocki N."/>
            <person name="Veneault-Fourrey C."/>
            <person name="LaButti K."/>
            <person name="Lindquist E.A."/>
            <person name="Lipzen A."/>
            <person name="Lundell T."/>
            <person name="Morin E."/>
            <person name="Murat C."/>
            <person name="Sun H."/>
            <person name="Tunlid A."/>
            <person name="Henrissat B."/>
            <person name="Grigoriev I.V."/>
            <person name="Hibbett D.S."/>
            <person name="Martin F."/>
            <person name="Nordberg H.P."/>
            <person name="Cantor M.N."/>
            <person name="Hua S.X."/>
        </authorList>
    </citation>
    <scope>NUCLEOTIDE SEQUENCE [LARGE SCALE GENOMIC DNA]</scope>
    <source>
        <strain evidence="1 2">UH-Slu-Lm8-n1</strain>
    </source>
</reference>
<sequence>MSEHQDEPSTRLRVWQQNLNSSLIAQHSLLNGPIARKWDIIALQEPHINQMKNTISSPYFHAVYPSTRFSSPE</sequence>
<dbReference type="EMBL" id="KN835317">
    <property type="protein sequence ID" value="KIK40054.1"/>
    <property type="molecule type" value="Genomic_DNA"/>
</dbReference>
<dbReference type="AlphaFoldDB" id="A0A0D0APY0"/>
<evidence type="ECO:0000313" key="1">
    <source>
        <dbReference type="EMBL" id="KIK40054.1"/>
    </source>
</evidence>
<gene>
    <name evidence="1" type="ORF">CY34DRAFT_35680</name>
</gene>
<evidence type="ECO:0000313" key="2">
    <source>
        <dbReference type="Proteomes" id="UP000054485"/>
    </source>
</evidence>
<dbReference type="Proteomes" id="UP000054485">
    <property type="component" value="Unassembled WGS sequence"/>
</dbReference>
<dbReference type="HOGENOM" id="CLU_192419_1_0_1"/>
<dbReference type="InParanoid" id="A0A0D0APY0"/>
<keyword evidence="2" id="KW-1185">Reference proteome</keyword>